<keyword evidence="1" id="KW-0426">Late protein</keyword>
<dbReference type="InterPro" id="IPR000646">
    <property type="entry name" value="Adeno_PVIII"/>
</dbReference>
<comment type="subcellular location">
    <molecule>Hexon-linking protein-N</molecule>
    <subcellularLocation>
        <location evidence="1">Virion</location>
    </subcellularLocation>
    <text evidence="1">Located on the inner side of the capsid shell. Present in 120 copies per virion.</text>
</comment>
<keyword evidence="1" id="KW-1048">Host nucleus</keyword>
<organism evidence="2 3">
    <name type="scientific">Murine adenovirus 2</name>
    <dbReference type="NCBI Taxonomy" id="931972"/>
    <lineage>
        <taxon>Viruses</taxon>
        <taxon>Varidnaviria</taxon>
        <taxon>Bamfordvirae</taxon>
        <taxon>Preplasmiviricota</taxon>
        <taxon>Polisuviricotina</taxon>
        <taxon>Pharingeaviricetes</taxon>
        <taxon>Rowavirales</taxon>
        <taxon>Adenoviridae</taxon>
        <taxon>Mastadenovirus</taxon>
        <taxon>Mastadenovirus muris</taxon>
        <taxon>Murine mastadenovirus B</taxon>
    </lineage>
</organism>
<keyword evidence="1" id="KW-0946">Virion</keyword>
<accession>E7CH48</accession>
<comment type="function">
    <text evidence="1">Hexon-linking protein-N: Structural component of the virion that acts as a cement protein on the capsid interior and which glue the peripentonal hexons and group-of-nine hexons together.</text>
</comment>
<feature type="chain" id="PRO_5023434470" description="Pre-hexon-linking protein VIII" evidence="1">
    <location>
        <begin position="1"/>
        <end position="261"/>
    </location>
</feature>
<comment type="induction">
    <text evidence="1">Expressed in the late phase of the viral replicative cycle.</text>
</comment>
<feature type="site" description="Cleavage; by viral protease" evidence="1">
    <location>
        <begin position="190"/>
        <end position="191"/>
    </location>
</feature>
<reference evidence="2 3" key="1">
    <citation type="journal article" date="2011" name="Virus Res.">
        <title>Genomic and phylogenetic analyses of murine adenovirus 2.</title>
        <authorList>
            <person name="Hemmi S."/>
            <person name="Vidovszky M.Z."/>
            <person name="Ruminska J."/>
            <person name="Ramelli S."/>
            <person name="Decurtins W."/>
            <person name="Greber U.F."/>
            <person name="Harrach B."/>
        </authorList>
    </citation>
    <scope>NUCLEOTIDE SEQUENCE [LARGE SCALE GENOMIC DNA]</scope>
    <source>
        <strain evidence="2">K87</strain>
    </source>
</reference>
<feature type="peptide" id="PRO_5011802818" description="Hexon-linking protein-N" evidence="1">
    <location>
        <begin position="1"/>
        <end position="119"/>
    </location>
</feature>
<comment type="PTM">
    <text evidence="1">Cleaved by the viral protease during virion maturation. May cause the middle segment to be shed from the capsid.</text>
</comment>
<evidence type="ECO:0000256" key="1">
    <source>
        <dbReference type="HAMAP-Rule" id="MF_04049"/>
    </source>
</evidence>
<evidence type="ECO:0000313" key="2">
    <source>
        <dbReference type="EMBL" id="ADR77849.1"/>
    </source>
</evidence>
<dbReference type="GO" id="GO:0042025">
    <property type="term" value="C:host cell nucleus"/>
    <property type="evidence" value="ECO:0007669"/>
    <property type="project" value="UniProtKB-SubCell"/>
</dbReference>
<feature type="modified residue" description="Phosphothreonine; by host" evidence="1">
    <location>
        <position position="72"/>
    </location>
</feature>
<keyword evidence="1" id="KW-0167">Capsid protein</keyword>
<feature type="site" description="Cleavage; by viral protease" evidence="1">
    <location>
        <begin position="119"/>
        <end position="120"/>
    </location>
</feature>
<dbReference type="RefSeq" id="YP_004123753.1">
    <property type="nucleotide sequence ID" value="NC_014899.1"/>
</dbReference>
<proteinExistence type="evidence at transcript level"/>
<evidence type="ECO:0000313" key="3">
    <source>
        <dbReference type="Proteomes" id="UP000136399"/>
    </source>
</evidence>
<name>E7CH48_9ADEN</name>
<keyword evidence="3" id="KW-1185">Reference proteome</keyword>
<comment type="caution">
    <text evidence="1">Lacks conserved residue(s) required for the propagation of feature annotation.</text>
</comment>
<dbReference type="Proteomes" id="UP000136399">
    <property type="component" value="Segment"/>
</dbReference>
<protein>
    <recommendedName>
        <fullName evidence="1">Pre-hexon-linking protein VIII</fullName>
    </recommendedName>
    <alternativeName>
        <fullName evidence="1">Pre-protein VIII</fullName>
        <shortName evidence="1">pVIII</shortName>
    </alternativeName>
    <component>
        <recommendedName>
            <fullName evidence="1">Hexon-linking protein-N</fullName>
        </recommendedName>
        <alternativeName>
            <fullName evidence="1">12.1 kDa protein VIII</fullName>
        </alternativeName>
        <alternativeName>
            <fullName evidence="1">Protein VIII-N</fullName>
        </alternativeName>
    </component>
    <component>
        <recommendedName>
            <fullName evidence="1">Hexon-linking protein-C</fullName>
        </recommendedName>
        <alternativeName>
            <fullName evidence="1">7.6 kDa protein VIII</fullName>
        </alternativeName>
        <alternativeName>
            <fullName evidence="1">Protein VIII-C</fullName>
        </alternativeName>
    </component>
</protein>
<comment type="subcellular location">
    <molecule>Pre-hexon-linking protein VIII</molecule>
    <subcellularLocation>
        <location evidence="1">Host nucleus</location>
    </subcellularLocation>
</comment>
<dbReference type="EMBL" id="HM049560">
    <property type="protein sequence ID" value="ADR77849.1"/>
    <property type="molecule type" value="Genomic_DNA"/>
</dbReference>
<keyword evidence="1" id="KW-0597">Phosphoprotein</keyword>
<comment type="miscellaneous">
    <text evidence="1">All late proteins expressed from the major late promoter are produced by alternative splicing and alternative polyadenylation of the same gene giving rise to non-overlapping ORFs. A leader sequence is present in the N-terminus of all these mRNAs and is recognized by the viral shutoff protein to provide expression although conventional translation via ribosome scanning from the cap has been shut off in the host cell.</text>
</comment>
<comment type="similarity">
    <text evidence="1">Belongs to the adenoviridae hexon-linking protein family.</text>
</comment>
<dbReference type="GO" id="GO:0019028">
    <property type="term" value="C:viral capsid"/>
    <property type="evidence" value="ECO:0007669"/>
    <property type="project" value="UniProtKB-UniRule"/>
</dbReference>
<feature type="peptide" id="PRO_5011802819" description="Hexon-linking protein-C" evidence="1">
    <location>
        <begin position="191"/>
        <end position="261"/>
    </location>
</feature>
<comment type="subunit">
    <text evidence="1">Interacts with the peripentonal hexons as well as the hexons in the facets. Part of a complex composed of the core-capsid bridging protein, the endosome lysis protein VI and the hexon-linking protein VIII; these interactions bridge the virus core to the capsid.</text>
</comment>
<comment type="subcellular location">
    <molecule>Hexon-linking protein-C</molecule>
    <subcellularLocation>
        <location evidence="1">Virion</location>
    </subcellularLocation>
    <text evidence="1">Located on the inner side of the capsid shell. Present in 120 copies per virion.</text>
</comment>
<comment type="function">
    <text evidence="1">Hexon-linking protein-C: Structural component of the virion that acts as a cement protein on the capsid interior and which glue the peripentonal hexons and group-of-nine hexons together.</text>
</comment>
<dbReference type="KEGG" id="vg:10100736"/>
<dbReference type="Gene3D" id="6.10.250.1460">
    <property type="match status" value="1"/>
</dbReference>
<gene>
    <name evidence="1" type="primary">L4</name>
</gene>
<dbReference type="HAMAP" id="MF_04049">
    <property type="entry name" value="ADV_CAP8"/>
    <property type="match status" value="1"/>
</dbReference>
<sequence length="261" mass="28415">MFFNDYGSGSKVVPSPYVWTPQPQRGTAAGASQDYSTKMNWLSAGPAMVQRVNGLREARNAILMQQALRDETARPVLNPPVWPASAIWKSPDPPISVTLPRDEALEEEMTDRGAQLAGGLWPRRYRRARDVGGAGLWPADRAPYPRRISGGALSLNDNTLPRQVNCSSSPVSFGNWTALRSDGTFQLGGTGAPRHPPTYFENLTLSSRPSQPRSGGIGLDQFVSEFVPSVYLNPFSGGPGTFPDQFQPNYDIVSESIAGYD</sequence>
<dbReference type="Pfam" id="PF01310">
    <property type="entry name" value="Adeno_PVIII"/>
    <property type="match status" value="1"/>
</dbReference>
<dbReference type="OrthoDB" id="8443at10239"/>
<dbReference type="GO" id="GO:0031423">
    <property type="term" value="F:hexon binding"/>
    <property type="evidence" value="ECO:0007669"/>
    <property type="project" value="InterPro"/>
</dbReference>